<evidence type="ECO:0008006" key="3">
    <source>
        <dbReference type="Google" id="ProtNLM"/>
    </source>
</evidence>
<dbReference type="SUPFAM" id="SSF52540">
    <property type="entry name" value="P-loop containing nucleoside triphosphate hydrolases"/>
    <property type="match status" value="1"/>
</dbReference>
<protein>
    <recommendedName>
        <fullName evidence="3">Sulfotransferase family protein</fullName>
    </recommendedName>
</protein>
<name>A0A495CY17_9PROT</name>
<evidence type="ECO:0000313" key="1">
    <source>
        <dbReference type="EMBL" id="RKQ94144.1"/>
    </source>
</evidence>
<evidence type="ECO:0000313" key="2">
    <source>
        <dbReference type="Proteomes" id="UP000273675"/>
    </source>
</evidence>
<proteinExistence type="predicted"/>
<dbReference type="InterPro" id="IPR027417">
    <property type="entry name" value="P-loop_NTPase"/>
</dbReference>
<organism evidence="1 2">
    <name type="scientific">Maricaulis maris</name>
    <dbReference type="NCBI Taxonomy" id="74318"/>
    <lineage>
        <taxon>Bacteria</taxon>
        <taxon>Pseudomonadati</taxon>
        <taxon>Pseudomonadota</taxon>
        <taxon>Alphaproteobacteria</taxon>
        <taxon>Maricaulales</taxon>
        <taxon>Maricaulaceae</taxon>
        <taxon>Maricaulis</taxon>
    </lineage>
</organism>
<dbReference type="AlphaFoldDB" id="A0A495CY17"/>
<dbReference type="Gene3D" id="3.40.50.300">
    <property type="entry name" value="P-loop containing nucleotide triphosphate hydrolases"/>
    <property type="match status" value="1"/>
</dbReference>
<dbReference type="EMBL" id="RBIM01000008">
    <property type="protein sequence ID" value="RKQ94144.1"/>
    <property type="molecule type" value="Genomic_DNA"/>
</dbReference>
<accession>A0A495CY17</accession>
<dbReference type="Proteomes" id="UP000273675">
    <property type="component" value="Unassembled WGS sequence"/>
</dbReference>
<dbReference type="RefSeq" id="WP_143743081.1">
    <property type="nucleotide sequence ID" value="NZ_RBIM01000008.1"/>
</dbReference>
<reference evidence="1 2" key="1">
    <citation type="submission" date="2018-10" db="EMBL/GenBank/DDBJ databases">
        <title>Genomic Encyclopedia of Type Strains, Phase IV (KMG-IV): sequencing the most valuable type-strain genomes for metagenomic binning, comparative biology and taxonomic classification.</title>
        <authorList>
            <person name="Goeker M."/>
        </authorList>
    </citation>
    <scope>NUCLEOTIDE SEQUENCE [LARGE SCALE GENOMIC DNA]</scope>
    <source>
        <strain evidence="1 2">DSM 4734</strain>
    </source>
</reference>
<gene>
    <name evidence="1" type="ORF">C7435_3116</name>
</gene>
<dbReference type="OrthoDB" id="288532at2"/>
<comment type="caution">
    <text evidence="1">The sequence shown here is derived from an EMBL/GenBank/DDBJ whole genome shotgun (WGS) entry which is preliminary data.</text>
</comment>
<sequence>MAIISFRHNFIFIKTVKTAGTSIEVDLSRVAGPDAIVTPILPEEDEHQPRNYLNASGRKQFYNHMTGQKIRDLLGRDTYDSMFKFCVEREPVAKCISQFHMLRNSPLHNPDGHYTASWEDFLAKGRFPIDIERYTDVSDGKRHLIVDEVLRYDQLEKELTRVLSQVGIEGFTLTTRAKSTYSQNRLVTVEQVTPDQRSLIYRAFRPSLDATGIDWSRATS</sequence>